<feature type="domain" description="ABC transporter" evidence="7">
    <location>
        <begin position="622"/>
        <end position="850"/>
    </location>
</feature>
<dbReference type="Pfam" id="PF00005">
    <property type="entry name" value="ABC_tran"/>
    <property type="match status" value="1"/>
</dbReference>
<keyword evidence="4 8" id="KW-0378">Hydrolase</keyword>
<protein>
    <submittedName>
        <fullName evidence="8">Alpha/beta fold hydrolase</fullName>
    </submittedName>
</protein>
<dbReference type="InterPro" id="IPR029058">
    <property type="entry name" value="AB_hydrolase_fold"/>
</dbReference>
<name>A0ABN2IC27_9ACTN</name>
<evidence type="ECO:0000256" key="5">
    <source>
        <dbReference type="ARBA" id="ARBA00022840"/>
    </source>
</evidence>
<feature type="transmembrane region" description="Helical" evidence="6">
    <location>
        <begin position="578"/>
        <end position="602"/>
    </location>
</feature>
<evidence type="ECO:0000256" key="6">
    <source>
        <dbReference type="SAM" id="Phobius"/>
    </source>
</evidence>
<dbReference type="Pfam" id="PF08530">
    <property type="entry name" value="PepX_C"/>
    <property type="match status" value="1"/>
</dbReference>
<evidence type="ECO:0000256" key="3">
    <source>
        <dbReference type="ARBA" id="ARBA00022741"/>
    </source>
</evidence>
<dbReference type="Gene3D" id="3.40.50.300">
    <property type="entry name" value="P-loop containing nucleotide triphosphate hydrolases"/>
    <property type="match status" value="1"/>
</dbReference>
<evidence type="ECO:0000256" key="2">
    <source>
        <dbReference type="ARBA" id="ARBA00022448"/>
    </source>
</evidence>
<dbReference type="EMBL" id="BAAANY010000025">
    <property type="protein sequence ID" value="GAA1702147.1"/>
    <property type="molecule type" value="Genomic_DNA"/>
</dbReference>
<organism evidence="8 9">
    <name type="scientific">Fodinicola feengrottensis</name>
    <dbReference type="NCBI Taxonomy" id="435914"/>
    <lineage>
        <taxon>Bacteria</taxon>
        <taxon>Bacillati</taxon>
        <taxon>Actinomycetota</taxon>
        <taxon>Actinomycetes</taxon>
        <taxon>Mycobacteriales</taxon>
        <taxon>Fodinicola</taxon>
    </lineage>
</organism>
<dbReference type="Proteomes" id="UP001500618">
    <property type="component" value="Unassembled WGS sequence"/>
</dbReference>
<proteinExistence type="inferred from homology"/>
<accession>A0ABN2IC27</accession>
<dbReference type="InterPro" id="IPR013736">
    <property type="entry name" value="Xaa-Pro_dipept_C"/>
</dbReference>
<evidence type="ECO:0000256" key="1">
    <source>
        <dbReference type="ARBA" id="ARBA00005417"/>
    </source>
</evidence>
<dbReference type="InterPro" id="IPR008979">
    <property type="entry name" value="Galactose-bd-like_sf"/>
</dbReference>
<feature type="transmembrane region" description="Helical" evidence="6">
    <location>
        <begin position="14"/>
        <end position="33"/>
    </location>
</feature>
<dbReference type="RefSeq" id="WP_344313599.1">
    <property type="nucleotide sequence ID" value="NZ_BAAANY010000025.1"/>
</dbReference>
<dbReference type="SMART" id="SM00382">
    <property type="entry name" value="AAA"/>
    <property type="match status" value="1"/>
</dbReference>
<dbReference type="InterPro" id="IPR017871">
    <property type="entry name" value="ABC_transporter-like_CS"/>
</dbReference>
<dbReference type="SMART" id="SM00939">
    <property type="entry name" value="PepX_C"/>
    <property type="match status" value="1"/>
</dbReference>
<keyword evidence="6" id="KW-0472">Membrane</keyword>
<dbReference type="Gene3D" id="3.40.50.1820">
    <property type="entry name" value="alpha/beta hydrolase"/>
    <property type="match status" value="1"/>
</dbReference>
<dbReference type="SUPFAM" id="SSF52540">
    <property type="entry name" value="P-loop containing nucleoside triphosphate hydrolases"/>
    <property type="match status" value="1"/>
</dbReference>
<keyword evidence="9" id="KW-1185">Reference proteome</keyword>
<reference evidence="8 9" key="1">
    <citation type="journal article" date="2019" name="Int. J. Syst. Evol. Microbiol.">
        <title>The Global Catalogue of Microorganisms (GCM) 10K type strain sequencing project: providing services to taxonomists for standard genome sequencing and annotation.</title>
        <authorList>
            <consortium name="The Broad Institute Genomics Platform"/>
            <consortium name="The Broad Institute Genome Sequencing Center for Infectious Disease"/>
            <person name="Wu L."/>
            <person name="Ma J."/>
        </authorList>
    </citation>
    <scope>NUCLEOTIDE SEQUENCE [LARGE SCALE GENOMIC DNA]</scope>
    <source>
        <strain evidence="8 9">JCM 14718</strain>
    </source>
</reference>
<evidence type="ECO:0000313" key="9">
    <source>
        <dbReference type="Proteomes" id="UP001500618"/>
    </source>
</evidence>
<dbReference type="Gene3D" id="2.60.120.260">
    <property type="entry name" value="Galactose-binding domain-like"/>
    <property type="match status" value="1"/>
</dbReference>
<evidence type="ECO:0000259" key="7">
    <source>
        <dbReference type="PROSITE" id="PS50893"/>
    </source>
</evidence>
<evidence type="ECO:0000313" key="8">
    <source>
        <dbReference type="EMBL" id="GAA1702147.1"/>
    </source>
</evidence>
<keyword evidence="6" id="KW-1133">Transmembrane helix</keyword>
<dbReference type="InterPro" id="IPR027417">
    <property type="entry name" value="P-loop_NTPase"/>
</dbReference>
<dbReference type="GO" id="GO:0016787">
    <property type="term" value="F:hydrolase activity"/>
    <property type="evidence" value="ECO:0007669"/>
    <property type="project" value="UniProtKB-KW"/>
</dbReference>
<dbReference type="Pfam" id="PF02129">
    <property type="entry name" value="Peptidase_S15"/>
    <property type="match status" value="1"/>
</dbReference>
<dbReference type="SUPFAM" id="SSF53474">
    <property type="entry name" value="alpha/beta-Hydrolases"/>
    <property type="match status" value="1"/>
</dbReference>
<dbReference type="InterPro" id="IPR003439">
    <property type="entry name" value="ABC_transporter-like_ATP-bd"/>
</dbReference>
<dbReference type="PROSITE" id="PS50893">
    <property type="entry name" value="ABC_TRANSPORTER_2"/>
    <property type="match status" value="1"/>
</dbReference>
<keyword evidence="3" id="KW-0547">Nucleotide-binding</keyword>
<evidence type="ECO:0000256" key="4">
    <source>
        <dbReference type="ARBA" id="ARBA00022801"/>
    </source>
</evidence>
<dbReference type="InterPro" id="IPR003593">
    <property type="entry name" value="AAA+_ATPase"/>
</dbReference>
<dbReference type="InterPro" id="IPR000383">
    <property type="entry name" value="Xaa-Pro-like_dom"/>
</dbReference>
<keyword evidence="2" id="KW-0813">Transport</keyword>
<dbReference type="PROSITE" id="PS00211">
    <property type="entry name" value="ABC_TRANSPORTER_1"/>
    <property type="match status" value="1"/>
</dbReference>
<sequence>MSTRLRQLLTRRRLVPVIVVLVLVAAAITWLAWPAGGAFHRVPAMVAVQTGPGGRQTVELDTTTYVPDKASAGTPVPAVLLAHGFGGSKLSVAADAEKLAGQGYLVVTWSAEGFGASGGRIHLDSPDYEVSDASRLIDRLAARTDVIHDRGGDPRVAVVGGSYGGALALLLAADDHRVDAVVAQITWNDLGKSFFPNAAGGPAASGVFKKLWAGLFFSTGMTSQGQPAGADPSAPPVTPTVADPRCGRFAVDLCDAYLQASTTGQLSPALTQLLAKSSPASVLSKISAPTLLVQGQTDSLFPLSEANANAAGIAATGTPVKVTWFPGGHDGGSPSDDVTVQQQTLGWLNQYAARDGVTNDASFSFSNSGDLNLQTGRTATTELAAASYPGIFGSGAPERLTLSGRPQNIAAPPNGNPAAISSLPGLGSAGALASRALGAGGDLPGQVAFFSTPVLAQAVSLTGSAQLQLKVAAPSGSAVLFVRLEDLSTSGRPSLPQGLVAPVRLTGLAATLDQAKPVTITLPALAYRFQAGHQIRVAVSTTDQAYAMPVQPASYQIGLGSGQLTIPQVTTVGTGSGWFWPGVLGVLVLVLVLAVTAIAMVARWRRGRAVSTVDEEVADRPLVVRQLRKAYDDGFVAVRDVSFSVRRHQVVGLLGPNGAGKTTVLRTMMGLIQPTAGEILLYGHRVKPGAPVLSRIGSLVEGTGFLPHLSGLDNLKLYWRATGRPAHDAKMDEALELADLGTAVHRAVRTYSQGMRQRLAIAQAMLGMPDLLVLDEPTNGLDPPQIAHMRRMMRSYATDGRSVLVSSHLLAEVEQTCTHVVVMNHGEVVADGTVDEVTGESTSVLIGVDDPEAAMALLRHADEVLTAELASGGLVVELNPALNGLSRGAVVSRLVTGGIRVDRVSPRRHLEDVFLQLVGEDRK</sequence>
<comment type="similarity">
    <text evidence="1">Belongs to the ABC transporter superfamily.</text>
</comment>
<dbReference type="PANTHER" id="PTHR43335:SF4">
    <property type="entry name" value="ABC TRANSPORTER, ATP-BINDING PROTEIN"/>
    <property type="match status" value="1"/>
</dbReference>
<dbReference type="PANTHER" id="PTHR43335">
    <property type="entry name" value="ABC TRANSPORTER, ATP-BINDING PROTEIN"/>
    <property type="match status" value="1"/>
</dbReference>
<keyword evidence="5" id="KW-0067">ATP-binding</keyword>
<gene>
    <name evidence="8" type="ORF">GCM10009765_59530</name>
</gene>
<dbReference type="SUPFAM" id="SSF49785">
    <property type="entry name" value="Galactose-binding domain-like"/>
    <property type="match status" value="1"/>
</dbReference>
<comment type="caution">
    <text evidence="8">The sequence shown here is derived from an EMBL/GenBank/DDBJ whole genome shotgun (WGS) entry which is preliminary data.</text>
</comment>
<keyword evidence="6" id="KW-0812">Transmembrane</keyword>